<evidence type="ECO:0000256" key="1">
    <source>
        <dbReference type="ARBA" id="ARBA00004592"/>
    </source>
</evidence>
<evidence type="ECO:0000256" key="7">
    <source>
        <dbReference type="ARBA" id="ARBA00026209"/>
    </source>
</evidence>
<evidence type="ECO:0000256" key="2">
    <source>
        <dbReference type="ARBA" id="ARBA00005462"/>
    </source>
</evidence>
<reference evidence="10 11" key="1">
    <citation type="submission" date="2016-10" db="EMBL/GenBank/DDBJ databases">
        <authorList>
            <person name="Cai Z."/>
        </authorList>
    </citation>
    <scope>NUCLEOTIDE SEQUENCE [LARGE SCALE GENOMIC DNA]</scope>
</reference>
<keyword evidence="6" id="KW-0449">Lipoprotein</keyword>
<dbReference type="InterPro" id="IPR000225">
    <property type="entry name" value="Armadillo"/>
</dbReference>
<evidence type="ECO:0000256" key="8">
    <source>
        <dbReference type="PROSITE-ProRule" id="PRU00103"/>
    </source>
</evidence>
<dbReference type="InterPro" id="IPR021133">
    <property type="entry name" value="HEAT_type_2"/>
</dbReference>
<feature type="repeat" description="HEAT" evidence="8">
    <location>
        <begin position="197"/>
        <end position="235"/>
    </location>
</feature>
<dbReference type="Proteomes" id="UP000256970">
    <property type="component" value="Unassembled WGS sequence"/>
</dbReference>
<evidence type="ECO:0000313" key="10">
    <source>
        <dbReference type="EMBL" id="SZX62978.1"/>
    </source>
</evidence>
<dbReference type="GO" id="GO:0071562">
    <property type="term" value="P:nucleus-vacuole junction assembly"/>
    <property type="evidence" value="ECO:0007669"/>
    <property type="project" value="InterPro"/>
</dbReference>
<feature type="repeat" description="ARM" evidence="9">
    <location>
        <begin position="151"/>
        <end position="191"/>
    </location>
</feature>
<keyword evidence="5" id="KW-0472">Membrane</keyword>
<dbReference type="SUPFAM" id="SSF48371">
    <property type="entry name" value="ARM repeat"/>
    <property type="match status" value="1"/>
</dbReference>
<dbReference type="InterPro" id="IPR045156">
    <property type="entry name" value="Vac8"/>
</dbReference>
<sequence length="426" mass="44448">MCSLTDATGDWGVFAWGQGRNAISGTCNFSTATCGGAACNSNGLKARECVAPPREPTRCSYVQVMLMAEHVSHLHSTASRAVRLHAVQELRKHSREVTNRATMGSLPSAMQQLVALLQDGDEQLREHAAGTLCNLCCSCEANKAKFGQEPGAITALCELLASAAASPATKAAAAAAVSNLAHDHADNQALLGRMPGVLPALLRLLQEQQPARLRIAAARALECLAPHNQDSLASQPGALTLLTQCLAAAEAAVRSSAAATLQRLVWLHAANAAELALHTAGAVAGLAALLRDKESAKAREHAAAALGNLCCRDEGIKAAVGSQAGVLTGLVQQLGDRHAPVRAAAAAALKSLAAHCVENQTRIGAIVGALKGLQVLLHDADLRVRREALDCLRCLAAAHTCNWFMLRKELAAAATDMHTVTYILSQ</sequence>
<accession>A0A383VBP4</accession>
<comment type="subcellular location">
    <subcellularLocation>
        <location evidence="1">Vacuole membrane</location>
        <topology evidence="1">Lipid-anchor</topology>
    </subcellularLocation>
</comment>
<dbReference type="InterPro" id="IPR011989">
    <property type="entry name" value="ARM-like"/>
</dbReference>
<evidence type="ECO:0000256" key="5">
    <source>
        <dbReference type="ARBA" id="ARBA00023136"/>
    </source>
</evidence>
<dbReference type="PANTHER" id="PTHR47249">
    <property type="entry name" value="VACUOLAR PROTEIN 8"/>
    <property type="match status" value="1"/>
</dbReference>
<dbReference type="EMBL" id="FNXT01000274">
    <property type="protein sequence ID" value="SZX62978.1"/>
    <property type="molecule type" value="Genomic_DNA"/>
</dbReference>
<evidence type="ECO:0000313" key="11">
    <source>
        <dbReference type="Proteomes" id="UP000256970"/>
    </source>
</evidence>
<dbReference type="SMART" id="SM00185">
    <property type="entry name" value="ARM"/>
    <property type="match status" value="6"/>
</dbReference>
<dbReference type="PROSITE" id="PS50077">
    <property type="entry name" value="HEAT_REPEAT"/>
    <property type="match status" value="1"/>
</dbReference>
<dbReference type="Pfam" id="PF00514">
    <property type="entry name" value="Arm"/>
    <property type="match status" value="1"/>
</dbReference>
<dbReference type="PROSITE" id="PS50176">
    <property type="entry name" value="ARM_REPEAT"/>
    <property type="match status" value="4"/>
</dbReference>
<feature type="repeat" description="ARM" evidence="9">
    <location>
        <begin position="108"/>
        <end position="135"/>
    </location>
</feature>
<gene>
    <name evidence="10" type="ORF">BQ4739_LOCUS3550</name>
</gene>
<dbReference type="PANTHER" id="PTHR47249:SF1">
    <property type="entry name" value="VACUOLAR PROTEIN 8"/>
    <property type="match status" value="1"/>
</dbReference>
<name>A0A383VBP4_TETOB</name>
<dbReference type="GO" id="GO:0005774">
    <property type="term" value="C:vacuolar membrane"/>
    <property type="evidence" value="ECO:0007669"/>
    <property type="project" value="UniProtKB-SubCell"/>
</dbReference>
<feature type="repeat" description="ARM" evidence="9">
    <location>
        <begin position="196"/>
        <end position="230"/>
    </location>
</feature>
<dbReference type="GO" id="GO:0043495">
    <property type="term" value="F:protein-membrane adaptor activity"/>
    <property type="evidence" value="ECO:0007669"/>
    <property type="project" value="InterPro"/>
</dbReference>
<organism evidence="10 11">
    <name type="scientific">Tetradesmus obliquus</name>
    <name type="common">Green alga</name>
    <name type="synonym">Acutodesmus obliquus</name>
    <dbReference type="NCBI Taxonomy" id="3088"/>
    <lineage>
        <taxon>Eukaryota</taxon>
        <taxon>Viridiplantae</taxon>
        <taxon>Chlorophyta</taxon>
        <taxon>core chlorophytes</taxon>
        <taxon>Chlorophyceae</taxon>
        <taxon>CS clade</taxon>
        <taxon>Sphaeropleales</taxon>
        <taxon>Scenedesmaceae</taxon>
        <taxon>Tetradesmus</taxon>
    </lineage>
</organism>
<dbReference type="Gene3D" id="1.25.10.10">
    <property type="entry name" value="Leucine-rich Repeat Variant"/>
    <property type="match status" value="2"/>
</dbReference>
<dbReference type="InterPro" id="IPR016024">
    <property type="entry name" value="ARM-type_fold"/>
</dbReference>
<keyword evidence="4" id="KW-0677">Repeat</keyword>
<evidence type="ECO:0000256" key="3">
    <source>
        <dbReference type="ARBA" id="ARBA00022554"/>
    </source>
</evidence>
<protein>
    <recommendedName>
        <fullName evidence="7">Vacuolar protein 8</fullName>
    </recommendedName>
</protein>
<comment type="similarity">
    <text evidence="2">Belongs to the beta-catenin family.</text>
</comment>
<evidence type="ECO:0000256" key="9">
    <source>
        <dbReference type="PROSITE-ProRule" id="PRU00259"/>
    </source>
</evidence>
<dbReference type="AlphaFoldDB" id="A0A383VBP4"/>
<evidence type="ECO:0000256" key="6">
    <source>
        <dbReference type="ARBA" id="ARBA00023288"/>
    </source>
</evidence>
<proteinExistence type="inferred from homology"/>
<feature type="repeat" description="ARM" evidence="9">
    <location>
        <begin position="281"/>
        <end position="324"/>
    </location>
</feature>
<keyword evidence="3" id="KW-0926">Vacuole</keyword>
<evidence type="ECO:0000256" key="4">
    <source>
        <dbReference type="ARBA" id="ARBA00022737"/>
    </source>
</evidence>
<keyword evidence="11" id="KW-1185">Reference proteome</keyword>